<evidence type="ECO:0000313" key="3">
    <source>
        <dbReference type="EMBL" id="GEO30716.1"/>
    </source>
</evidence>
<comment type="similarity">
    <text evidence="1">Belongs to the UPF0161 family.</text>
</comment>
<name>A0A512D2L9_9MICO</name>
<protein>
    <recommendedName>
        <fullName evidence="1">Putative membrane protein insertion efficiency factor</fullName>
    </recommendedName>
</protein>
<dbReference type="PANTHER" id="PTHR33383:SF1">
    <property type="entry name" value="MEMBRANE PROTEIN INSERTION EFFICIENCY FACTOR-RELATED"/>
    <property type="match status" value="1"/>
</dbReference>
<feature type="compositionally biased region" description="Basic and acidic residues" evidence="2">
    <location>
        <begin position="84"/>
        <end position="121"/>
    </location>
</feature>
<evidence type="ECO:0000256" key="1">
    <source>
        <dbReference type="HAMAP-Rule" id="MF_00386"/>
    </source>
</evidence>
<comment type="subcellular location">
    <subcellularLocation>
        <location evidence="1">Cell membrane</location>
        <topology evidence="1">Peripheral membrane protein</topology>
        <orientation evidence="1">Cytoplasmic side</orientation>
    </subcellularLocation>
</comment>
<dbReference type="HAMAP" id="MF_00386">
    <property type="entry name" value="UPF0161_YidD"/>
    <property type="match status" value="1"/>
</dbReference>
<dbReference type="NCBIfam" id="TIGR00278">
    <property type="entry name" value="membrane protein insertion efficiency factor YidD"/>
    <property type="match status" value="1"/>
</dbReference>
<dbReference type="GO" id="GO:0005886">
    <property type="term" value="C:plasma membrane"/>
    <property type="evidence" value="ECO:0007669"/>
    <property type="project" value="UniProtKB-SubCell"/>
</dbReference>
<dbReference type="Proteomes" id="UP000321534">
    <property type="component" value="Unassembled WGS sequence"/>
</dbReference>
<dbReference type="PANTHER" id="PTHR33383">
    <property type="entry name" value="MEMBRANE PROTEIN INSERTION EFFICIENCY FACTOR-RELATED"/>
    <property type="match status" value="1"/>
</dbReference>
<dbReference type="OrthoDB" id="9801753at2"/>
<comment type="function">
    <text evidence="1">Could be involved in insertion of integral membrane proteins into the membrane.</text>
</comment>
<keyword evidence="4" id="KW-1185">Reference proteome</keyword>
<feature type="region of interest" description="Disordered" evidence="2">
    <location>
        <begin position="73"/>
        <end position="140"/>
    </location>
</feature>
<dbReference type="Pfam" id="PF01809">
    <property type="entry name" value="YidD"/>
    <property type="match status" value="1"/>
</dbReference>
<sequence length="140" mass="15404">MSRTVNEVLASPLVLAVRFYQRFVSPLSPPSCRFYPSCSAYAVTALTRFGPLRGGWLAIRRIGRCNPWNPGGVDPVPLTWATRGDVRPEDFRPAEPGPDEHDHEHDHQHDEQTTPTDEHGPARPVAHGVPGGVSHRGPTT</sequence>
<dbReference type="AlphaFoldDB" id="A0A512D2L9"/>
<gene>
    <name evidence="3" type="ORF">TAE01_25260</name>
</gene>
<keyword evidence="1" id="KW-0472">Membrane</keyword>
<reference evidence="3 4" key="1">
    <citation type="submission" date="2019-07" db="EMBL/GenBank/DDBJ databases">
        <title>Whole genome shotgun sequence of Terrabacter aerolatus NBRC 106305.</title>
        <authorList>
            <person name="Hosoyama A."/>
            <person name="Uohara A."/>
            <person name="Ohji S."/>
            <person name="Ichikawa N."/>
        </authorList>
    </citation>
    <scope>NUCLEOTIDE SEQUENCE [LARGE SCALE GENOMIC DNA]</scope>
    <source>
        <strain evidence="3 4">NBRC 106305</strain>
    </source>
</reference>
<evidence type="ECO:0000313" key="4">
    <source>
        <dbReference type="Proteomes" id="UP000321534"/>
    </source>
</evidence>
<evidence type="ECO:0000256" key="2">
    <source>
        <dbReference type="SAM" id="MobiDB-lite"/>
    </source>
</evidence>
<dbReference type="SMART" id="SM01234">
    <property type="entry name" value="Haemolytic"/>
    <property type="match status" value="1"/>
</dbReference>
<organism evidence="3 4">
    <name type="scientific">Terrabacter aerolatus</name>
    <dbReference type="NCBI Taxonomy" id="422442"/>
    <lineage>
        <taxon>Bacteria</taxon>
        <taxon>Bacillati</taxon>
        <taxon>Actinomycetota</taxon>
        <taxon>Actinomycetes</taxon>
        <taxon>Micrococcales</taxon>
        <taxon>Intrasporangiaceae</taxon>
        <taxon>Terrabacter</taxon>
    </lineage>
</organism>
<dbReference type="InterPro" id="IPR002696">
    <property type="entry name" value="Membr_insert_effic_factor_YidD"/>
</dbReference>
<dbReference type="RefSeq" id="WP_147066917.1">
    <property type="nucleotide sequence ID" value="NZ_BAAARO010000001.1"/>
</dbReference>
<dbReference type="EMBL" id="BJYX01000012">
    <property type="protein sequence ID" value="GEO30716.1"/>
    <property type="molecule type" value="Genomic_DNA"/>
</dbReference>
<comment type="caution">
    <text evidence="3">The sequence shown here is derived from an EMBL/GenBank/DDBJ whole genome shotgun (WGS) entry which is preliminary data.</text>
</comment>
<proteinExistence type="inferred from homology"/>
<accession>A0A512D2L9</accession>
<keyword evidence="1" id="KW-1003">Cell membrane</keyword>